<dbReference type="GO" id="GO:0006166">
    <property type="term" value="P:purine ribonucleoside salvage"/>
    <property type="evidence" value="ECO:0007669"/>
    <property type="project" value="UniProtKB-UniRule"/>
</dbReference>
<dbReference type="GO" id="GO:0016208">
    <property type="term" value="F:AMP binding"/>
    <property type="evidence" value="ECO:0007669"/>
    <property type="project" value="TreeGrafter"/>
</dbReference>
<evidence type="ECO:0000256" key="12">
    <source>
        <dbReference type="HAMAP-Rule" id="MF_00004"/>
    </source>
</evidence>
<name>A0A7W9SFK6_9FIRM</name>
<comment type="subunit">
    <text evidence="6 12">Homodimer.</text>
</comment>
<comment type="caution">
    <text evidence="14">The sequence shown here is derived from an EMBL/GenBank/DDBJ whole genome shotgun (WGS) entry which is preliminary data.</text>
</comment>
<evidence type="ECO:0000256" key="8">
    <source>
        <dbReference type="ARBA" id="ARBA00022490"/>
    </source>
</evidence>
<sequence length="176" mass="19440">MKREHLADYVLSIPDFPEKGVIFRDITSLIQDPDGLKDSVDGLIRSLKDVDFDLVIGLESRGFIFGTAIAYELHKGFVPVRKKGKLPRETESIAYDLEYGKAEVEIHKDAIQKGTKVVIVDDLIATGGTLEAACKLVERLGGEVAKISVVMELAGLEGRKKLENYSLESLICYEGK</sequence>
<dbReference type="UniPathway" id="UPA00588">
    <property type="reaction ID" value="UER00646"/>
</dbReference>
<feature type="domain" description="Phosphoribosyltransferase" evidence="13">
    <location>
        <begin position="51"/>
        <end position="165"/>
    </location>
</feature>
<evidence type="ECO:0000259" key="13">
    <source>
        <dbReference type="Pfam" id="PF00156"/>
    </source>
</evidence>
<evidence type="ECO:0000256" key="3">
    <source>
        <dbReference type="ARBA" id="ARBA00004496"/>
    </source>
</evidence>
<dbReference type="Gene3D" id="3.40.50.2020">
    <property type="match status" value="1"/>
</dbReference>
<evidence type="ECO:0000256" key="1">
    <source>
        <dbReference type="ARBA" id="ARBA00000868"/>
    </source>
</evidence>
<dbReference type="GO" id="GO:0003999">
    <property type="term" value="F:adenine phosphoribosyltransferase activity"/>
    <property type="evidence" value="ECO:0007669"/>
    <property type="project" value="UniProtKB-UniRule"/>
</dbReference>
<dbReference type="FunFam" id="3.40.50.2020:FF:000004">
    <property type="entry name" value="Adenine phosphoribosyltransferase"/>
    <property type="match status" value="1"/>
</dbReference>
<organism evidence="14 15">
    <name type="scientific">Oribacterium sinus</name>
    <dbReference type="NCBI Taxonomy" id="237576"/>
    <lineage>
        <taxon>Bacteria</taxon>
        <taxon>Bacillati</taxon>
        <taxon>Bacillota</taxon>
        <taxon>Clostridia</taxon>
        <taxon>Lachnospirales</taxon>
        <taxon>Lachnospiraceae</taxon>
        <taxon>Oribacterium</taxon>
    </lineage>
</organism>
<accession>A0A7W9SFK6</accession>
<keyword evidence="8 12" id="KW-0963">Cytoplasm</keyword>
<dbReference type="CDD" id="cd06223">
    <property type="entry name" value="PRTases_typeI"/>
    <property type="match status" value="1"/>
</dbReference>
<keyword evidence="9 12" id="KW-0328">Glycosyltransferase</keyword>
<comment type="catalytic activity">
    <reaction evidence="1 12">
        <text>AMP + diphosphate = 5-phospho-alpha-D-ribose 1-diphosphate + adenine</text>
        <dbReference type="Rhea" id="RHEA:16609"/>
        <dbReference type="ChEBI" id="CHEBI:16708"/>
        <dbReference type="ChEBI" id="CHEBI:33019"/>
        <dbReference type="ChEBI" id="CHEBI:58017"/>
        <dbReference type="ChEBI" id="CHEBI:456215"/>
        <dbReference type="EC" id="2.4.2.7"/>
    </reaction>
</comment>
<dbReference type="HAMAP" id="MF_00004">
    <property type="entry name" value="Aden_phosphoribosyltr"/>
    <property type="match status" value="1"/>
</dbReference>
<evidence type="ECO:0000313" key="15">
    <source>
        <dbReference type="Proteomes" id="UP000522163"/>
    </source>
</evidence>
<dbReference type="NCBIfam" id="NF002634">
    <property type="entry name" value="PRK02304.1-3"/>
    <property type="match status" value="1"/>
</dbReference>
<comment type="subcellular location">
    <subcellularLocation>
        <location evidence="3 12">Cytoplasm</location>
    </subcellularLocation>
</comment>
<evidence type="ECO:0000256" key="11">
    <source>
        <dbReference type="ARBA" id="ARBA00022726"/>
    </source>
</evidence>
<dbReference type="InterPro" id="IPR000836">
    <property type="entry name" value="PRTase_dom"/>
</dbReference>
<evidence type="ECO:0000256" key="9">
    <source>
        <dbReference type="ARBA" id="ARBA00022676"/>
    </source>
</evidence>
<protein>
    <recommendedName>
        <fullName evidence="7 12">Adenine phosphoribosyltransferase</fullName>
        <shortName evidence="12">APRT</shortName>
        <ecNumber evidence="7 12">2.4.2.7</ecNumber>
    </recommendedName>
</protein>
<gene>
    <name evidence="12" type="primary">apt</name>
    <name evidence="14" type="ORF">HNQ46_001176</name>
</gene>
<evidence type="ECO:0000313" key="14">
    <source>
        <dbReference type="EMBL" id="MBB6041199.1"/>
    </source>
</evidence>
<dbReference type="GO" id="GO:0044209">
    <property type="term" value="P:AMP salvage"/>
    <property type="evidence" value="ECO:0007669"/>
    <property type="project" value="UniProtKB-UniRule"/>
</dbReference>
<keyword evidence="11 12" id="KW-0660">Purine salvage</keyword>
<dbReference type="Pfam" id="PF00156">
    <property type="entry name" value="Pribosyltran"/>
    <property type="match status" value="1"/>
</dbReference>
<evidence type="ECO:0000256" key="6">
    <source>
        <dbReference type="ARBA" id="ARBA00011738"/>
    </source>
</evidence>
<keyword evidence="10 12" id="KW-0808">Transferase</keyword>
<dbReference type="InterPro" id="IPR005764">
    <property type="entry name" value="Ade_phspho_trans"/>
</dbReference>
<proteinExistence type="inferred from homology"/>
<dbReference type="NCBIfam" id="NF002633">
    <property type="entry name" value="PRK02304.1-2"/>
    <property type="match status" value="1"/>
</dbReference>
<dbReference type="GO" id="GO:0006168">
    <property type="term" value="P:adenine salvage"/>
    <property type="evidence" value="ECO:0007669"/>
    <property type="project" value="InterPro"/>
</dbReference>
<dbReference type="EMBL" id="JACHHH010000005">
    <property type="protein sequence ID" value="MBB6041199.1"/>
    <property type="molecule type" value="Genomic_DNA"/>
</dbReference>
<comment type="pathway">
    <text evidence="4 12">Purine metabolism; AMP biosynthesis via salvage pathway; AMP from adenine: step 1/1.</text>
</comment>
<dbReference type="PANTHER" id="PTHR32315:SF3">
    <property type="entry name" value="ADENINE PHOSPHORIBOSYLTRANSFERASE"/>
    <property type="match status" value="1"/>
</dbReference>
<comment type="function">
    <text evidence="2 12">Catalyzes a salvage reaction resulting in the formation of AMP, that is energically less costly than de novo synthesis.</text>
</comment>
<dbReference type="InterPro" id="IPR029057">
    <property type="entry name" value="PRTase-like"/>
</dbReference>
<dbReference type="GeneID" id="85014716"/>
<evidence type="ECO:0000256" key="4">
    <source>
        <dbReference type="ARBA" id="ARBA00004659"/>
    </source>
</evidence>
<dbReference type="SUPFAM" id="SSF53271">
    <property type="entry name" value="PRTase-like"/>
    <property type="match status" value="1"/>
</dbReference>
<evidence type="ECO:0000256" key="5">
    <source>
        <dbReference type="ARBA" id="ARBA00008391"/>
    </source>
</evidence>
<dbReference type="AlphaFoldDB" id="A0A7W9SFK6"/>
<dbReference type="Proteomes" id="UP000522163">
    <property type="component" value="Unassembled WGS sequence"/>
</dbReference>
<dbReference type="InterPro" id="IPR050054">
    <property type="entry name" value="UPRTase/APRTase"/>
</dbReference>
<dbReference type="GO" id="GO:0005737">
    <property type="term" value="C:cytoplasm"/>
    <property type="evidence" value="ECO:0007669"/>
    <property type="project" value="UniProtKB-SubCell"/>
</dbReference>
<dbReference type="NCBIfam" id="NF002636">
    <property type="entry name" value="PRK02304.1-5"/>
    <property type="match status" value="1"/>
</dbReference>
<dbReference type="RefSeq" id="WP_183683784.1">
    <property type="nucleotide sequence ID" value="NZ_CAUQIH010000009.1"/>
</dbReference>
<dbReference type="GO" id="GO:0002055">
    <property type="term" value="F:adenine binding"/>
    <property type="evidence" value="ECO:0007669"/>
    <property type="project" value="TreeGrafter"/>
</dbReference>
<dbReference type="NCBIfam" id="TIGR01090">
    <property type="entry name" value="apt"/>
    <property type="match status" value="1"/>
</dbReference>
<evidence type="ECO:0000256" key="2">
    <source>
        <dbReference type="ARBA" id="ARBA00003968"/>
    </source>
</evidence>
<dbReference type="PANTHER" id="PTHR32315">
    <property type="entry name" value="ADENINE PHOSPHORIBOSYLTRANSFERASE"/>
    <property type="match status" value="1"/>
</dbReference>
<evidence type="ECO:0000256" key="7">
    <source>
        <dbReference type="ARBA" id="ARBA00011893"/>
    </source>
</evidence>
<reference evidence="14 15" key="1">
    <citation type="submission" date="2020-08" db="EMBL/GenBank/DDBJ databases">
        <title>Genomic Encyclopedia of Type Strains, Phase IV (KMG-IV): sequencing the most valuable type-strain genomes for metagenomic binning, comparative biology and taxonomic classification.</title>
        <authorList>
            <person name="Goeker M."/>
        </authorList>
    </citation>
    <scope>NUCLEOTIDE SEQUENCE [LARGE SCALE GENOMIC DNA]</scope>
    <source>
        <strain evidence="14 15">DSM 17245</strain>
    </source>
</reference>
<comment type="similarity">
    <text evidence="5 12">Belongs to the purine/pyrimidine phosphoribosyltransferase family.</text>
</comment>
<evidence type="ECO:0000256" key="10">
    <source>
        <dbReference type="ARBA" id="ARBA00022679"/>
    </source>
</evidence>
<dbReference type="EC" id="2.4.2.7" evidence="7 12"/>